<dbReference type="GO" id="GO:0003700">
    <property type="term" value="F:DNA-binding transcription factor activity"/>
    <property type="evidence" value="ECO:0007669"/>
    <property type="project" value="TreeGrafter"/>
</dbReference>
<proteinExistence type="predicted"/>
<feature type="domain" description="HTH cro/C1-type" evidence="2">
    <location>
        <begin position="11"/>
        <end position="65"/>
    </location>
</feature>
<name>A0A444H9K9_9FLAO</name>
<dbReference type="EMBL" id="SBII01000007">
    <property type="protein sequence ID" value="RWW99947.1"/>
    <property type="molecule type" value="Genomic_DNA"/>
</dbReference>
<comment type="caution">
    <text evidence="3">The sequence shown here is derived from an EMBL/GenBank/DDBJ whole genome shotgun (WGS) entry which is preliminary data.</text>
</comment>
<dbReference type="RefSeq" id="WP_128389906.1">
    <property type="nucleotide sequence ID" value="NZ_SBII01000007.1"/>
</dbReference>
<dbReference type="SUPFAM" id="SSF47413">
    <property type="entry name" value="lambda repressor-like DNA-binding domains"/>
    <property type="match status" value="1"/>
</dbReference>
<organism evidence="3 4">
    <name type="scientific">Flavobacterium cerinum</name>
    <dbReference type="NCBI Taxonomy" id="2502784"/>
    <lineage>
        <taxon>Bacteria</taxon>
        <taxon>Pseudomonadati</taxon>
        <taxon>Bacteroidota</taxon>
        <taxon>Flavobacteriia</taxon>
        <taxon>Flavobacteriales</taxon>
        <taxon>Flavobacteriaceae</taxon>
        <taxon>Flavobacterium</taxon>
    </lineage>
</organism>
<evidence type="ECO:0000256" key="1">
    <source>
        <dbReference type="ARBA" id="ARBA00023125"/>
    </source>
</evidence>
<dbReference type="Gene3D" id="1.10.260.40">
    <property type="entry name" value="lambda repressor-like DNA-binding domains"/>
    <property type="match status" value="1"/>
</dbReference>
<protein>
    <submittedName>
        <fullName evidence="3">XRE family transcriptional regulator</fullName>
    </submittedName>
</protein>
<dbReference type="OrthoDB" id="9814553at2"/>
<dbReference type="PROSITE" id="PS50943">
    <property type="entry name" value="HTH_CROC1"/>
    <property type="match status" value="1"/>
</dbReference>
<keyword evidence="1" id="KW-0238">DNA-binding</keyword>
<reference evidence="3 4" key="1">
    <citation type="submission" date="2019-01" db="EMBL/GenBank/DDBJ databases">
        <title>Flavobacterium sp. nov.,isolated from freshwater.</title>
        <authorList>
            <person name="Zhang R."/>
            <person name="Du Z.-J."/>
        </authorList>
    </citation>
    <scope>NUCLEOTIDE SEQUENCE [LARGE SCALE GENOMIC DNA]</scope>
    <source>
        <strain evidence="3 4">1E403</strain>
    </source>
</reference>
<dbReference type="CDD" id="cd00093">
    <property type="entry name" value="HTH_XRE"/>
    <property type="match status" value="1"/>
</dbReference>
<dbReference type="SMART" id="SM00530">
    <property type="entry name" value="HTH_XRE"/>
    <property type="match status" value="1"/>
</dbReference>
<dbReference type="GO" id="GO:0005829">
    <property type="term" value="C:cytosol"/>
    <property type="evidence" value="ECO:0007669"/>
    <property type="project" value="TreeGrafter"/>
</dbReference>
<keyword evidence="4" id="KW-1185">Reference proteome</keyword>
<dbReference type="Proteomes" id="UP000287527">
    <property type="component" value="Unassembled WGS sequence"/>
</dbReference>
<gene>
    <name evidence="3" type="ORF">EPI11_10395</name>
</gene>
<dbReference type="PANTHER" id="PTHR46797">
    <property type="entry name" value="HTH-TYPE TRANSCRIPTIONAL REGULATOR"/>
    <property type="match status" value="1"/>
</dbReference>
<evidence type="ECO:0000259" key="2">
    <source>
        <dbReference type="PROSITE" id="PS50943"/>
    </source>
</evidence>
<dbReference type="InterPro" id="IPR010982">
    <property type="entry name" value="Lambda_DNA-bd_dom_sf"/>
</dbReference>
<dbReference type="GO" id="GO:0003677">
    <property type="term" value="F:DNA binding"/>
    <property type="evidence" value="ECO:0007669"/>
    <property type="project" value="UniProtKB-KW"/>
</dbReference>
<dbReference type="PANTHER" id="PTHR46797:SF1">
    <property type="entry name" value="METHYLPHOSPHONATE SYNTHASE"/>
    <property type="match status" value="1"/>
</dbReference>
<dbReference type="AlphaFoldDB" id="A0A444H9K9"/>
<dbReference type="InterPro" id="IPR001387">
    <property type="entry name" value="Cro/C1-type_HTH"/>
</dbReference>
<dbReference type="InterPro" id="IPR050807">
    <property type="entry name" value="TransReg_Diox_bact_type"/>
</dbReference>
<evidence type="ECO:0000313" key="4">
    <source>
        <dbReference type="Proteomes" id="UP000287527"/>
    </source>
</evidence>
<accession>A0A444H9K9</accession>
<sequence>MNIKEKIGLKVKSMREEKGFSIEHLANISNVDRNYISDIEKGQRNVSITIIEKIIHALDVDFATFFNDKSFVK</sequence>
<dbReference type="Pfam" id="PF01381">
    <property type="entry name" value="HTH_3"/>
    <property type="match status" value="1"/>
</dbReference>
<evidence type="ECO:0000313" key="3">
    <source>
        <dbReference type="EMBL" id="RWW99947.1"/>
    </source>
</evidence>